<protein>
    <submittedName>
        <fullName evidence="1">Uncharacterized protein</fullName>
    </submittedName>
</protein>
<evidence type="ECO:0000313" key="1">
    <source>
        <dbReference type="EMBL" id="KAF7634178.1"/>
    </source>
</evidence>
<comment type="caution">
    <text evidence="1">The sequence shown here is derived from an EMBL/GenBank/DDBJ whole genome shotgun (WGS) entry which is preliminary data.</text>
</comment>
<gene>
    <name evidence="1" type="ORF">Mgra_00006475</name>
</gene>
<proteinExistence type="predicted"/>
<dbReference type="AlphaFoldDB" id="A0A8S9ZLX6"/>
<reference evidence="1" key="1">
    <citation type="journal article" date="2020" name="Ecol. Evol.">
        <title>Genome structure and content of the rice root-knot nematode (Meloidogyne graminicola).</title>
        <authorList>
            <person name="Phan N.T."/>
            <person name="Danchin E.G.J."/>
            <person name="Klopp C."/>
            <person name="Perfus-Barbeoch L."/>
            <person name="Kozlowski D.K."/>
            <person name="Koutsovoulos G.D."/>
            <person name="Lopez-Roques C."/>
            <person name="Bouchez O."/>
            <person name="Zahm M."/>
            <person name="Besnard G."/>
            <person name="Bellafiore S."/>
        </authorList>
    </citation>
    <scope>NUCLEOTIDE SEQUENCE</scope>
    <source>
        <strain evidence="1">VN-18</strain>
    </source>
</reference>
<evidence type="ECO:0000313" key="2">
    <source>
        <dbReference type="Proteomes" id="UP000605970"/>
    </source>
</evidence>
<organism evidence="1 2">
    <name type="scientific">Meloidogyne graminicola</name>
    <dbReference type="NCBI Taxonomy" id="189291"/>
    <lineage>
        <taxon>Eukaryota</taxon>
        <taxon>Metazoa</taxon>
        <taxon>Ecdysozoa</taxon>
        <taxon>Nematoda</taxon>
        <taxon>Chromadorea</taxon>
        <taxon>Rhabditida</taxon>
        <taxon>Tylenchina</taxon>
        <taxon>Tylenchomorpha</taxon>
        <taxon>Tylenchoidea</taxon>
        <taxon>Meloidogynidae</taxon>
        <taxon>Meloidogyninae</taxon>
        <taxon>Meloidogyne</taxon>
    </lineage>
</organism>
<dbReference type="EMBL" id="JABEBT010000063">
    <property type="protein sequence ID" value="KAF7634178.1"/>
    <property type="molecule type" value="Genomic_DNA"/>
</dbReference>
<sequence>MEILYFASNSSIANSSSLENYKVCTSGEDKHCKNSDNIFNINDHTNYYGINVAEFGLNGCKKIKKIFLKILIIFVMFLIDQSNEYCCFVSPPDCNIFGCNCDCHACNELIDKACCMAEKTGMGDCSDRNKHSALLKNYMRHNSNFFYKFFLDKCKWIISANGYCCKVDSFIRGHPPDCNIFGCNCDCDKCESVVDKGCCLAEKTGIGLCNNKRKRSLMEQDLKSFFGEEYEKLMKKND</sequence>
<dbReference type="Proteomes" id="UP000605970">
    <property type="component" value="Unassembled WGS sequence"/>
</dbReference>
<dbReference type="OrthoDB" id="5869316at2759"/>
<name>A0A8S9ZLX6_9BILA</name>
<accession>A0A8S9ZLX6</accession>
<keyword evidence="2" id="KW-1185">Reference proteome</keyword>